<dbReference type="OrthoDB" id="747353at2759"/>
<evidence type="ECO:0000313" key="3">
    <source>
        <dbReference type="Proteomes" id="UP000236161"/>
    </source>
</evidence>
<dbReference type="GO" id="GO:0009506">
    <property type="term" value="C:plasmodesma"/>
    <property type="evidence" value="ECO:0007669"/>
    <property type="project" value="TreeGrafter"/>
</dbReference>
<proteinExistence type="predicted"/>
<name>A0A2H9ZS84_9ASPA</name>
<dbReference type="Proteomes" id="UP000236161">
    <property type="component" value="Unassembled WGS sequence"/>
</dbReference>
<keyword evidence="3" id="KW-1185">Reference proteome</keyword>
<reference evidence="2 3" key="1">
    <citation type="journal article" date="2017" name="Nature">
        <title>The Apostasia genome and the evolution of orchids.</title>
        <authorList>
            <person name="Zhang G.Q."/>
            <person name="Liu K.W."/>
            <person name="Li Z."/>
            <person name="Lohaus R."/>
            <person name="Hsiao Y.Y."/>
            <person name="Niu S.C."/>
            <person name="Wang J.Y."/>
            <person name="Lin Y.C."/>
            <person name="Xu Q."/>
            <person name="Chen L.J."/>
            <person name="Yoshida K."/>
            <person name="Fujiwara S."/>
            <person name="Wang Z.W."/>
            <person name="Zhang Y.Q."/>
            <person name="Mitsuda N."/>
            <person name="Wang M."/>
            <person name="Liu G.H."/>
            <person name="Pecoraro L."/>
            <person name="Huang H.X."/>
            <person name="Xiao X.J."/>
            <person name="Lin M."/>
            <person name="Wu X.Y."/>
            <person name="Wu W.L."/>
            <person name="Chen Y.Y."/>
            <person name="Chang S.B."/>
            <person name="Sakamoto S."/>
            <person name="Ohme-Takagi M."/>
            <person name="Yagi M."/>
            <person name="Zeng S.J."/>
            <person name="Shen C.Y."/>
            <person name="Yeh C.M."/>
            <person name="Luo Y.B."/>
            <person name="Tsai W.C."/>
            <person name="Van de Peer Y."/>
            <person name="Liu Z.J."/>
        </authorList>
    </citation>
    <scope>NUCLEOTIDE SEQUENCE [LARGE SCALE GENOMIC DNA]</scope>
    <source>
        <strain evidence="3">cv. Shenzhen</strain>
        <tissue evidence="2">Stem</tissue>
    </source>
</reference>
<evidence type="ECO:0000313" key="2">
    <source>
        <dbReference type="EMBL" id="PKA46153.1"/>
    </source>
</evidence>
<dbReference type="PANTHER" id="PTHR33322:SF3">
    <property type="entry name" value="BAG FAMILY MOLECULAR CHAPERONE REGULATOR 7"/>
    <property type="match status" value="1"/>
</dbReference>
<dbReference type="PROSITE" id="PS50096">
    <property type="entry name" value="IQ"/>
    <property type="match status" value="1"/>
</dbReference>
<dbReference type="GO" id="GO:0006457">
    <property type="term" value="P:protein folding"/>
    <property type="evidence" value="ECO:0007669"/>
    <property type="project" value="TreeGrafter"/>
</dbReference>
<dbReference type="AlphaFoldDB" id="A0A2H9ZS84"/>
<dbReference type="PANTHER" id="PTHR33322">
    <property type="entry name" value="BAG DOMAIN CONTAINING PROTEIN, EXPRESSED"/>
    <property type="match status" value="1"/>
</dbReference>
<keyword evidence="1" id="KW-0143">Chaperone</keyword>
<accession>A0A2H9ZS84</accession>
<dbReference type="InterPro" id="IPR040400">
    <property type="entry name" value="BAG5/6/7/8"/>
</dbReference>
<organism evidence="2 3">
    <name type="scientific">Apostasia shenzhenica</name>
    <dbReference type="NCBI Taxonomy" id="1088818"/>
    <lineage>
        <taxon>Eukaryota</taxon>
        <taxon>Viridiplantae</taxon>
        <taxon>Streptophyta</taxon>
        <taxon>Embryophyta</taxon>
        <taxon>Tracheophyta</taxon>
        <taxon>Spermatophyta</taxon>
        <taxon>Magnoliopsida</taxon>
        <taxon>Liliopsida</taxon>
        <taxon>Asparagales</taxon>
        <taxon>Orchidaceae</taxon>
        <taxon>Apostasioideae</taxon>
        <taxon>Apostasia</taxon>
    </lineage>
</organism>
<dbReference type="EMBL" id="KZ454427">
    <property type="protein sequence ID" value="PKA46153.1"/>
    <property type="molecule type" value="Genomic_DNA"/>
</dbReference>
<sequence>MSSSTRFDLFESAIWRPASSFLFPSPPMAGEMELNEPLGFALDVLNSSPFPKPSFFDLPPLPSYCFDSWASDPVSLSFSPLAAAVHRAEAESELRSLSDRVAALELGFERATGGRNRSRDRTYKWSAELKGEKEDDLGRSYKLVAKAKAAGGRSVKWTAEVKGKGSYTFEASTARAVAAATDVEKEKEKKAKKKKTGAESSARLVEIEELQNRRSIVIRKALAKRALVNSSAKRKALSPQDAAVMIQMSFRDYLVRRSQVFRALRELAIAKVKLKEIRSLYYNLSYRRRVARHAEEHQTFTEKIIVLLLTVEAIQGSDYVIRAAKRSMIRELELMLEDVDPQPAGRLASLKRRKFDLPEGVSVAREMTRAVAQVVQMIDEDDGSDTVVAASSS</sequence>
<gene>
    <name evidence="2" type="primary">BAG7</name>
    <name evidence="2" type="ORF">AXF42_Ash015445</name>
</gene>
<dbReference type="STRING" id="1088818.A0A2H9ZS84"/>
<evidence type="ECO:0000256" key="1">
    <source>
        <dbReference type="ARBA" id="ARBA00023186"/>
    </source>
</evidence>
<protein>
    <submittedName>
        <fullName evidence="2">BAG family molecular chaperone regulator 7</fullName>
    </submittedName>
</protein>